<evidence type="ECO:0000256" key="1">
    <source>
        <dbReference type="ARBA" id="ARBA00022741"/>
    </source>
</evidence>
<keyword evidence="7" id="KW-1185">Reference proteome</keyword>
<keyword evidence="1" id="KW-0547">Nucleotide-binding</keyword>
<dbReference type="Proteomes" id="UP000199584">
    <property type="component" value="Unassembled WGS sequence"/>
</dbReference>
<dbReference type="CDD" id="cd01275">
    <property type="entry name" value="FHIT"/>
    <property type="match status" value="1"/>
</dbReference>
<organism evidence="6 7">
    <name type="scientific">Desulfoscipio geothermicus DSM 3669</name>
    <dbReference type="NCBI Taxonomy" id="1121426"/>
    <lineage>
        <taxon>Bacteria</taxon>
        <taxon>Bacillati</taxon>
        <taxon>Bacillota</taxon>
        <taxon>Clostridia</taxon>
        <taxon>Eubacteriales</taxon>
        <taxon>Desulfallaceae</taxon>
        <taxon>Desulfoscipio</taxon>
    </lineage>
</organism>
<dbReference type="RefSeq" id="WP_092483700.1">
    <property type="nucleotide sequence ID" value="NZ_FOYM01000015.1"/>
</dbReference>
<feature type="domain" description="HIT" evidence="5">
    <location>
        <begin position="26"/>
        <end position="134"/>
    </location>
</feature>
<dbReference type="InterPro" id="IPR011146">
    <property type="entry name" value="HIT-like"/>
</dbReference>
<dbReference type="InterPro" id="IPR036265">
    <property type="entry name" value="HIT-like_sf"/>
</dbReference>
<dbReference type="InterPro" id="IPR039383">
    <property type="entry name" value="FHIT"/>
</dbReference>
<evidence type="ECO:0000256" key="3">
    <source>
        <dbReference type="PIRSR" id="PIRSR639383-2"/>
    </source>
</evidence>
<protein>
    <submittedName>
        <fullName evidence="6">Diadenosine tetraphosphate (Ap4A) hydrolase</fullName>
    </submittedName>
</protein>
<dbReference type="STRING" id="39060.SAMN05660706_11561"/>
<dbReference type="PANTHER" id="PTHR42997:SF1">
    <property type="entry name" value="AP-4-A PHOSPHORYLASE"/>
    <property type="match status" value="1"/>
</dbReference>
<dbReference type="SUPFAM" id="SSF54197">
    <property type="entry name" value="HIT-like"/>
    <property type="match status" value="1"/>
</dbReference>
<reference evidence="7" key="1">
    <citation type="submission" date="2016-10" db="EMBL/GenBank/DDBJ databases">
        <authorList>
            <person name="Varghese N."/>
            <person name="Submissions S."/>
        </authorList>
    </citation>
    <scope>NUCLEOTIDE SEQUENCE [LARGE SCALE GENOMIC DNA]</scope>
    <source>
        <strain evidence="7">DSM 3669</strain>
    </source>
</reference>
<proteinExistence type="predicted"/>
<dbReference type="AlphaFoldDB" id="A0A1I6DQZ9"/>
<dbReference type="GO" id="GO:0016787">
    <property type="term" value="F:hydrolase activity"/>
    <property type="evidence" value="ECO:0007669"/>
    <property type="project" value="UniProtKB-KW"/>
</dbReference>
<dbReference type="PANTHER" id="PTHR42997">
    <property type="entry name" value="HIT FAMILY HYDROLASE"/>
    <property type="match status" value="1"/>
</dbReference>
<dbReference type="EMBL" id="FOYM01000015">
    <property type="protein sequence ID" value="SFR07864.1"/>
    <property type="molecule type" value="Genomic_DNA"/>
</dbReference>
<evidence type="ECO:0000256" key="2">
    <source>
        <dbReference type="PIRSR" id="PIRSR639383-1"/>
    </source>
</evidence>
<dbReference type="GO" id="GO:0000166">
    <property type="term" value="F:nucleotide binding"/>
    <property type="evidence" value="ECO:0007669"/>
    <property type="project" value="UniProtKB-KW"/>
</dbReference>
<accession>A0A1I6DQZ9</accession>
<gene>
    <name evidence="6" type="ORF">SAMN05660706_11561</name>
</gene>
<name>A0A1I6DQZ9_9FIRM</name>
<dbReference type="InterPro" id="IPR052908">
    <property type="entry name" value="AP-4-A_phosphorylase"/>
</dbReference>
<feature type="short sequence motif" description="Histidine triad motif" evidence="4">
    <location>
        <begin position="119"/>
        <end position="123"/>
    </location>
</feature>
<evidence type="ECO:0000313" key="6">
    <source>
        <dbReference type="EMBL" id="SFR07864.1"/>
    </source>
</evidence>
<dbReference type="Gene3D" id="3.30.428.10">
    <property type="entry name" value="HIT-like"/>
    <property type="match status" value="1"/>
</dbReference>
<evidence type="ECO:0000256" key="4">
    <source>
        <dbReference type="PROSITE-ProRule" id="PRU00464"/>
    </source>
</evidence>
<dbReference type="PROSITE" id="PS51084">
    <property type="entry name" value="HIT_2"/>
    <property type="match status" value="1"/>
</dbReference>
<dbReference type="OrthoDB" id="9784774at2"/>
<evidence type="ECO:0000313" key="7">
    <source>
        <dbReference type="Proteomes" id="UP000199584"/>
    </source>
</evidence>
<evidence type="ECO:0000259" key="5">
    <source>
        <dbReference type="PROSITE" id="PS51084"/>
    </source>
</evidence>
<feature type="binding site" evidence="3">
    <location>
        <position position="123"/>
    </location>
    <ligand>
        <name>substrate</name>
    </ligand>
</feature>
<dbReference type="Pfam" id="PF01230">
    <property type="entry name" value="HIT"/>
    <property type="match status" value="1"/>
</dbReference>
<feature type="active site" description="Tele-AMP-histidine intermediate" evidence="2">
    <location>
        <position position="121"/>
    </location>
</feature>
<keyword evidence="6" id="KW-0378">Hydrolase</keyword>
<sequence length="162" mass="18315">MDRLWAPWRGVYIGKDHGSGCIFCEKLNAAVEKDRENYVLYRGEKVFVILNIYPYNNGHLLVAPRRHVGDIEDLDAGEMQELFSVTQRMVKLMRSAFNPDGFNVGVNLGKIAGAGIPGHFHIHIVPRWGGDTNFMPVLGDVRVISEALEVTYNKLKEAMDRE</sequence>
<feature type="binding site" evidence="3">
    <location>
        <position position="51"/>
    </location>
    <ligand>
        <name>substrate</name>
    </ligand>
</feature>